<feature type="compositionally biased region" description="Basic and acidic residues" evidence="3">
    <location>
        <begin position="278"/>
        <end position="292"/>
    </location>
</feature>
<feature type="compositionally biased region" description="Basic and acidic residues" evidence="3">
    <location>
        <begin position="329"/>
        <end position="342"/>
    </location>
</feature>
<reference evidence="4 5" key="1">
    <citation type="submission" date="2015-09" db="EMBL/GenBank/DDBJ databases">
        <title>Host preference determinants of Valsa canker pathogens revealed by comparative genomics.</title>
        <authorList>
            <person name="Yin Z."/>
            <person name="Huang L."/>
        </authorList>
    </citation>
    <scope>NUCLEOTIDE SEQUENCE [LARGE SCALE GENOMIC DNA]</scope>
    <source>
        <strain evidence="4 5">SXYLt</strain>
    </source>
</reference>
<name>A0A423WF48_9PEZI</name>
<feature type="compositionally biased region" description="Basic and acidic residues" evidence="3">
    <location>
        <begin position="363"/>
        <end position="379"/>
    </location>
</feature>
<dbReference type="PANTHER" id="PTHR31962">
    <property type="entry name" value="SPHINGOLIPID LONG CHAIN BASE-RESPONSIVE PROTEIN PIL1"/>
    <property type="match status" value="1"/>
</dbReference>
<feature type="compositionally biased region" description="Low complexity" evidence="3">
    <location>
        <begin position="44"/>
        <end position="60"/>
    </location>
</feature>
<dbReference type="GO" id="GO:0005886">
    <property type="term" value="C:plasma membrane"/>
    <property type="evidence" value="ECO:0007669"/>
    <property type="project" value="TreeGrafter"/>
</dbReference>
<proteinExistence type="predicted"/>
<evidence type="ECO:0000256" key="2">
    <source>
        <dbReference type="SAM" id="Coils"/>
    </source>
</evidence>
<gene>
    <name evidence="4" type="ORF">VPNG_07680</name>
</gene>
<dbReference type="STRING" id="1230097.A0A423WF48"/>
<evidence type="ECO:0000256" key="3">
    <source>
        <dbReference type="SAM" id="MobiDB-lite"/>
    </source>
</evidence>
<dbReference type="GO" id="GO:0006897">
    <property type="term" value="P:endocytosis"/>
    <property type="evidence" value="ECO:0007669"/>
    <property type="project" value="TreeGrafter"/>
</dbReference>
<dbReference type="InParanoid" id="A0A423WF48"/>
<keyword evidence="2" id="KW-0175">Coiled coil</keyword>
<dbReference type="GO" id="GO:0070941">
    <property type="term" value="P:eisosome assembly"/>
    <property type="evidence" value="ECO:0007669"/>
    <property type="project" value="TreeGrafter"/>
</dbReference>
<feature type="region of interest" description="Disordered" evidence="3">
    <location>
        <begin position="1"/>
        <end position="60"/>
    </location>
</feature>
<keyword evidence="1" id="KW-0597">Phosphoprotein</keyword>
<feature type="compositionally biased region" description="Polar residues" evidence="3">
    <location>
        <begin position="399"/>
        <end position="412"/>
    </location>
</feature>
<protein>
    <recommendedName>
        <fullName evidence="6">Sphingolipid long chain base-responsive protein LSP1</fullName>
    </recommendedName>
</protein>
<evidence type="ECO:0000313" key="5">
    <source>
        <dbReference type="Proteomes" id="UP000285146"/>
    </source>
</evidence>
<keyword evidence="5" id="KW-1185">Reference proteome</keyword>
<dbReference type="InterPro" id="IPR027267">
    <property type="entry name" value="AH/BAR_dom_sf"/>
</dbReference>
<accession>A0A423WF48</accession>
<evidence type="ECO:0000256" key="1">
    <source>
        <dbReference type="ARBA" id="ARBA00022553"/>
    </source>
</evidence>
<evidence type="ECO:0008006" key="6">
    <source>
        <dbReference type="Google" id="ProtNLM"/>
    </source>
</evidence>
<dbReference type="EMBL" id="LKEB01000052">
    <property type="protein sequence ID" value="ROW02054.1"/>
    <property type="molecule type" value="Genomic_DNA"/>
</dbReference>
<dbReference type="OrthoDB" id="5599269at2759"/>
<dbReference type="AlphaFoldDB" id="A0A423WF48"/>
<feature type="region of interest" description="Disordered" evidence="3">
    <location>
        <begin position="278"/>
        <end position="453"/>
    </location>
</feature>
<sequence>MPSWSRKSSYQSSEWSNRSSDQSYTKSENKMNRSHSIRAKQNTSSGAGNSGSSRHGFSLSSLRGSIQPELSRKLYKLIKTKNNLVTAYETAGKERVSIATQLSEWGEQTGDEAVSDVSDKVGVIISELGEQEDSYAHALDDSRGLLKSIRNTEKSVHPSRENKRKITDEIARLKTKEPESTKLPVLEQELVRAEAENLVAEAQLTNVTREKLKEAYDAEFLATIERAEKQIILARHGRRLLQLLDDTPVVPGDQRHAYAHGGQARQILNDAEDDLKDWQPERDSRRDSDNEYRQPVIQRHSLDGPGGSGFEGERRVEHTTVPPVSDRVPISEREPIGEEQRTGDGYLSKNHVVEITPGQNSQGEHESMVEEGRGRRGDDPNLGEVSSADVTVGGRHDVGTTNTETAAQSPQQKLEGGPIATVTGSPVSSVGGWREKNGGESLLGGQKPQGLVS</sequence>
<dbReference type="PANTHER" id="PTHR31962:SF4">
    <property type="entry name" value="PRIMARY COMPONENT OF EISOSOMES (EUROFUNG)"/>
    <property type="match status" value="1"/>
</dbReference>
<feature type="coiled-coil region" evidence="2">
    <location>
        <begin position="183"/>
        <end position="210"/>
    </location>
</feature>
<dbReference type="GO" id="GO:0036286">
    <property type="term" value="C:eisosome filament"/>
    <property type="evidence" value="ECO:0007669"/>
    <property type="project" value="TreeGrafter"/>
</dbReference>
<comment type="caution">
    <text evidence="4">The sequence shown here is derived from an EMBL/GenBank/DDBJ whole genome shotgun (WGS) entry which is preliminary data.</text>
</comment>
<dbReference type="InterPro" id="IPR028245">
    <property type="entry name" value="PIL1/LSP1"/>
</dbReference>
<dbReference type="Gene3D" id="1.20.1270.60">
    <property type="entry name" value="Arfaptin homology (AH) domain/BAR domain"/>
    <property type="match status" value="1"/>
</dbReference>
<feature type="compositionally biased region" description="Polar residues" evidence="3">
    <location>
        <begin position="1"/>
        <end position="26"/>
    </location>
</feature>
<organism evidence="4 5">
    <name type="scientific">Cytospora leucostoma</name>
    <dbReference type="NCBI Taxonomy" id="1230097"/>
    <lineage>
        <taxon>Eukaryota</taxon>
        <taxon>Fungi</taxon>
        <taxon>Dikarya</taxon>
        <taxon>Ascomycota</taxon>
        <taxon>Pezizomycotina</taxon>
        <taxon>Sordariomycetes</taxon>
        <taxon>Sordariomycetidae</taxon>
        <taxon>Diaporthales</taxon>
        <taxon>Cytosporaceae</taxon>
        <taxon>Cytospora</taxon>
    </lineage>
</organism>
<dbReference type="GO" id="GO:0008289">
    <property type="term" value="F:lipid binding"/>
    <property type="evidence" value="ECO:0007669"/>
    <property type="project" value="TreeGrafter"/>
</dbReference>
<dbReference type="Pfam" id="PF13805">
    <property type="entry name" value="Pil1"/>
    <property type="match status" value="1"/>
</dbReference>
<dbReference type="Proteomes" id="UP000285146">
    <property type="component" value="Unassembled WGS sequence"/>
</dbReference>
<evidence type="ECO:0000313" key="4">
    <source>
        <dbReference type="EMBL" id="ROW02054.1"/>
    </source>
</evidence>
<dbReference type="FunFam" id="1.20.1270.60:FF:000005">
    <property type="entry name" value="Sphingolipid long chain base-responsive pil1"/>
    <property type="match status" value="1"/>
</dbReference>